<name>A0A840SUX1_9RHOB</name>
<dbReference type="RefSeq" id="WP_184151292.1">
    <property type="nucleotide sequence ID" value="NZ_JACHFM010000003.1"/>
</dbReference>
<accession>A0A840SUX1</accession>
<comment type="caution">
    <text evidence="1">The sequence shown here is derived from an EMBL/GenBank/DDBJ whole genome shotgun (WGS) entry which is preliminary data.</text>
</comment>
<gene>
    <name evidence="1" type="ORF">HNP73_003020</name>
</gene>
<sequence>MTASAPWPLTVRVVPMSNPVRVAVIVNQFQGYEKLIPKAIEDLGFEAKWIDARIGNGFLVKLLTRLGILQSIGGITKSYVERLARDILAYGADKVLIISPEMLRGRELEQLRDHLKKKAPDTRIVLYLWDSSSNRRLDQRMIDAADAAYSFDMVDCDNFNGLHHTPLFHFHSVDTPEPPERHPSKYDYCFVGTGRVRRVKILAEIIRRLKSDKKSFYIYLYAPSFLQYVMFRICAIRYRFDAPISRVRVPYETYLDIMTHSACVIDVEQENQNGLTIRTIDAIFSGLPLATSNRHVFEHDFYGYVPVKVFDPENPVLSIPAAPNTEKWRDLLKKYHVGTWATTILDERRENYRAKFGKIYS</sequence>
<evidence type="ECO:0000313" key="2">
    <source>
        <dbReference type="Proteomes" id="UP000549457"/>
    </source>
</evidence>
<reference evidence="1 2" key="1">
    <citation type="submission" date="2020-08" db="EMBL/GenBank/DDBJ databases">
        <title>Genomic Encyclopedia of Type Strains, Phase IV (KMG-IV): sequencing the most valuable type-strain genomes for metagenomic binning, comparative biology and taxonomic classification.</title>
        <authorList>
            <person name="Goeker M."/>
        </authorList>
    </citation>
    <scope>NUCLEOTIDE SEQUENCE [LARGE SCALE GENOMIC DNA]</scope>
    <source>
        <strain evidence="1 2">DSM 101730</strain>
    </source>
</reference>
<dbReference type="EMBL" id="JACHFM010000003">
    <property type="protein sequence ID" value="MBB5223073.1"/>
    <property type="molecule type" value="Genomic_DNA"/>
</dbReference>
<proteinExistence type="predicted"/>
<organism evidence="1 2">
    <name type="scientific">Amaricoccus macauensis</name>
    <dbReference type="NCBI Taxonomy" id="57001"/>
    <lineage>
        <taxon>Bacteria</taxon>
        <taxon>Pseudomonadati</taxon>
        <taxon>Pseudomonadota</taxon>
        <taxon>Alphaproteobacteria</taxon>
        <taxon>Rhodobacterales</taxon>
        <taxon>Paracoccaceae</taxon>
        <taxon>Amaricoccus</taxon>
    </lineage>
</organism>
<dbReference type="Proteomes" id="UP000549457">
    <property type="component" value="Unassembled WGS sequence"/>
</dbReference>
<keyword evidence="2" id="KW-1185">Reference proteome</keyword>
<protein>
    <recommendedName>
        <fullName evidence="3">Glycosyltransferase family 1 protein</fullName>
    </recommendedName>
</protein>
<dbReference type="AlphaFoldDB" id="A0A840SUX1"/>
<evidence type="ECO:0008006" key="3">
    <source>
        <dbReference type="Google" id="ProtNLM"/>
    </source>
</evidence>
<evidence type="ECO:0000313" key="1">
    <source>
        <dbReference type="EMBL" id="MBB5223073.1"/>
    </source>
</evidence>